<dbReference type="AlphaFoldDB" id="A0AAN6VDI1"/>
<evidence type="ECO:0000313" key="2">
    <source>
        <dbReference type="Proteomes" id="UP001302745"/>
    </source>
</evidence>
<sequence>MAAPLANMDRERFEHIIKNKATQQLSFDNPMRYDTETMTLMAACLNHQCRGNSIYFALLNTPGMDTATFPTPDVDKMFLFYRHENGF</sequence>
<dbReference type="Proteomes" id="UP001302745">
    <property type="component" value="Unassembled WGS sequence"/>
</dbReference>
<gene>
    <name evidence="1" type="ORF">C8A00DRAFT_38522</name>
</gene>
<organism evidence="1 2">
    <name type="scientific">Chaetomidium leptoderma</name>
    <dbReference type="NCBI Taxonomy" id="669021"/>
    <lineage>
        <taxon>Eukaryota</taxon>
        <taxon>Fungi</taxon>
        <taxon>Dikarya</taxon>
        <taxon>Ascomycota</taxon>
        <taxon>Pezizomycotina</taxon>
        <taxon>Sordariomycetes</taxon>
        <taxon>Sordariomycetidae</taxon>
        <taxon>Sordariales</taxon>
        <taxon>Chaetomiaceae</taxon>
        <taxon>Chaetomidium</taxon>
    </lineage>
</organism>
<keyword evidence="2" id="KW-1185">Reference proteome</keyword>
<accession>A0AAN6VDI1</accession>
<dbReference type="EMBL" id="MU857239">
    <property type="protein sequence ID" value="KAK4148886.1"/>
    <property type="molecule type" value="Genomic_DNA"/>
</dbReference>
<evidence type="ECO:0000313" key="1">
    <source>
        <dbReference type="EMBL" id="KAK4148886.1"/>
    </source>
</evidence>
<protein>
    <submittedName>
        <fullName evidence="1">Uncharacterized protein</fullName>
    </submittedName>
</protein>
<name>A0AAN6VDI1_9PEZI</name>
<reference evidence="1" key="2">
    <citation type="submission" date="2023-05" db="EMBL/GenBank/DDBJ databases">
        <authorList>
            <consortium name="Lawrence Berkeley National Laboratory"/>
            <person name="Steindorff A."/>
            <person name="Hensen N."/>
            <person name="Bonometti L."/>
            <person name="Westerberg I."/>
            <person name="Brannstrom I.O."/>
            <person name="Guillou S."/>
            <person name="Cros-Aarteil S."/>
            <person name="Calhoun S."/>
            <person name="Haridas S."/>
            <person name="Kuo A."/>
            <person name="Mondo S."/>
            <person name="Pangilinan J."/>
            <person name="Riley R."/>
            <person name="Labutti K."/>
            <person name="Andreopoulos B."/>
            <person name="Lipzen A."/>
            <person name="Chen C."/>
            <person name="Yanf M."/>
            <person name="Daum C."/>
            <person name="Ng V."/>
            <person name="Clum A."/>
            <person name="Ohm R."/>
            <person name="Martin F."/>
            <person name="Silar P."/>
            <person name="Natvig D."/>
            <person name="Lalanne C."/>
            <person name="Gautier V."/>
            <person name="Ament-Velasquez S.L."/>
            <person name="Kruys A."/>
            <person name="Hutchinson M.I."/>
            <person name="Powell A.J."/>
            <person name="Barry K."/>
            <person name="Miller A.N."/>
            <person name="Grigoriev I.V."/>
            <person name="Debuchy R."/>
            <person name="Gladieux P."/>
            <person name="Thoren M.H."/>
            <person name="Johannesson H."/>
        </authorList>
    </citation>
    <scope>NUCLEOTIDE SEQUENCE</scope>
    <source>
        <strain evidence="1">CBS 538.74</strain>
    </source>
</reference>
<proteinExistence type="predicted"/>
<reference evidence="1" key="1">
    <citation type="journal article" date="2023" name="Mol. Phylogenet. Evol.">
        <title>Genome-scale phylogeny and comparative genomics of the fungal order Sordariales.</title>
        <authorList>
            <person name="Hensen N."/>
            <person name="Bonometti L."/>
            <person name="Westerberg I."/>
            <person name="Brannstrom I.O."/>
            <person name="Guillou S."/>
            <person name="Cros-Aarteil S."/>
            <person name="Calhoun S."/>
            <person name="Haridas S."/>
            <person name="Kuo A."/>
            <person name="Mondo S."/>
            <person name="Pangilinan J."/>
            <person name="Riley R."/>
            <person name="LaButti K."/>
            <person name="Andreopoulos B."/>
            <person name="Lipzen A."/>
            <person name="Chen C."/>
            <person name="Yan M."/>
            <person name="Daum C."/>
            <person name="Ng V."/>
            <person name="Clum A."/>
            <person name="Steindorff A."/>
            <person name="Ohm R.A."/>
            <person name="Martin F."/>
            <person name="Silar P."/>
            <person name="Natvig D.O."/>
            <person name="Lalanne C."/>
            <person name="Gautier V."/>
            <person name="Ament-Velasquez S.L."/>
            <person name="Kruys A."/>
            <person name="Hutchinson M.I."/>
            <person name="Powell A.J."/>
            <person name="Barry K."/>
            <person name="Miller A.N."/>
            <person name="Grigoriev I.V."/>
            <person name="Debuchy R."/>
            <person name="Gladieux P."/>
            <person name="Hiltunen Thoren M."/>
            <person name="Johannesson H."/>
        </authorList>
    </citation>
    <scope>NUCLEOTIDE SEQUENCE</scope>
    <source>
        <strain evidence="1">CBS 538.74</strain>
    </source>
</reference>
<comment type="caution">
    <text evidence="1">The sequence shown here is derived from an EMBL/GenBank/DDBJ whole genome shotgun (WGS) entry which is preliminary data.</text>
</comment>